<dbReference type="GO" id="GO:0005737">
    <property type="term" value="C:cytoplasm"/>
    <property type="evidence" value="ECO:0007669"/>
    <property type="project" value="UniProtKB-SubCell"/>
</dbReference>
<keyword evidence="2" id="KW-0963">Cytoplasm</keyword>
<sequence>MAEATSAAVEAAQGATDAPAAGAATSPSPREAALMAARAADDKKATDILVQHVAELVGETDYFVIATASNARQVSAIVDQVEDDLRTKAGLRPLHREETRDGSWELLDYGPFVVHVFQPETREYYRLEQLWNDAPVVDLAAEAGIEDVQYSERIAAFLRDRFAGTPSRDQADASADGAAAPVEQE</sequence>
<comment type="subcellular location">
    <subcellularLocation>
        <location evidence="2">Cytoplasm</location>
    </subcellularLocation>
</comment>
<protein>
    <recommendedName>
        <fullName evidence="2">Ribosomal silencing factor RsfS</fullName>
    </recommendedName>
</protein>
<dbReference type="GO" id="GO:0090071">
    <property type="term" value="P:negative regulation of ribosome biogenesis"/>
    <property type="evidence" value="ECO:0007669"/>
    <property type="project" value="UniProtKB-UniRule"/>
</dbReference>
<evidence type="ECO:0000256" key="1">
    <source>
        <dbReference type="ARBA" id="ARBA00010574"/>
    </source>
</evidence>
<dbReference type="AlphaFoldDB" id="A0A6M8J5P4"/>
<keyword evidence="2" id="KW-0810">Translation regulation</keyword>
<evidence type="ECO:0000256" key="2">
    <source>
        <dbReference type="HAMAP-Rule" id="MF_01477"/>
    </source>
</evidence>
<comment type="function">
    <text evidence="2">Functions as a ribosomal silencing factor. Interacts with ribosomal protein uL14 (rplN), blocking formation of intersubunit bridge B8. Prevents association of the 30S and 50S ribosomal subunits and the formation of functional ribosomes, thus repressing translation.</text>
</comment>
<dbReference type="Proteomes" id="UP000503297">
    <property type="component" value="Chromosome"/>
</dbReference>
<dbReference type="InterPro" id="IPR043519">
    <property type="entry name" value="NT_sf"/>
</dbReference>
<dbReference type="EMBL" id="CP053716">
    <property type="protein sequence ID" value="QKF07943.1"/>
    <property type="molecule type" value="Genomic_DNA"/>
</dbReference>
<comment type="similarity">
    <text evidence="1 2">Belongs to the Iojap/RsfS family.</text>
</comment>
<dbReference type="InterPro" id="IPR004394">
    <property type="entry name" value="Iojap/RsfS/C7orf30"/>
</dbReference>
<dbReference type="GO" id="GO:0017148">
    <property type="term" value="P:negative regulation of translation"/>
    <property type="evidence" value="ECO:0007669"/>
    <property type="project" value="UniProtKB-UniRule"/>
</dbReference>
<dbReference type="PANTHER" id="PTHR21043">
    <property type="entry name" value="IOJAP SUPERFAMILY ORTHOLOG"/>
    <property type="match status" value="1"/>
</dbReference>
<accession>A0A6M8J5P4</accession>
<dbReference type="SUPFAM" id="SSF81301">
    <property type="entry name" value="Nucleotidyltransferase"/>
    <property type="match status" value="1"/>
</dbReference>
<evidence type="ECO:0000313" key="4">
    <source>
        <dbReference type="EMBL" id="QKF07943.1"/>
    </source>
</evidence>
<reference evidence="5" key="1">
    <citation type="submission" date="2020-05" db="EMBL/GenBank/DDBJ databases">
        <title>Novel species in genus Nocardioides.</title>
        <authorList>
            <person name="Zhang G."/>
        </authorList>
    </citation>
    <scope>NUCLEOTIDE SEQUENCE [LARGE SCALE GENOMIC DNA]</scope>
    <source>
        <strain evidence="5">zg-1050</strain>
    </source>
</reference>
<evidence type="ECO:0000313" key="5">
    <source>
        <dbReference type="Proteomes" id="UP000503297"/>
    </source>
</evidence>
<name>A0A6M8J5P4_9ACTN</name>
<proteinExistence type="inferred from homology"/>
<organism evidence="4 5">
    <name type="scientific">Berryella wangjianweii</name>
    <dbReference type="NCBI Taxonomy" id="2734634"/>
    <lineage>
        <taxon>Bacteria</taxon>
        <taxon>Bacillati</taxon>
        <taxon>Actinomycetota</taxon>
        <taxon>Coriobacteriia</taxon>
        <taxon>Eggerthellales</taxon>
        <taxon>Eggerthellaceae</taxon>
        <taxon>Berryella</taxon>
    </lineage>
</organism>
<dbReference type="GO" id="GO:0043023">
    <property type="term" value="F:ribosomal large subunit binding"/>
    <property type="evidence" value="ECO:0007669"/>
    <property type="project" value="TreeGrafter"/>
</dbReference>
<keyword evidence="5" id="KW-1185">Reference proteome</keyword>
<dbReference type="PANTHER" id="PTHR21043:SF0">
    <property type="entry name" value="MITOCHONDRIAL ASSEMBLY OF RIBOSOMAL LARGE SUBUNIT PROTEIN 1"/>
    <property type="match status" value="1"/>
</dbReference>
<comment type="subunit">
    <text evidence="2">Interacts with ribosomal protein uL14 (rplN).</text>
</comment>
<feature type="compositionally biased region" description="Low complexity" evidence="3">
    <location>
        <begin position="172"/>
        <end position="185"/>
    </location>
</feature>
<dbReference type="HAMAP" id="MF_01477">
    <property type="entry name" value="Iojap_RsfS"/>
    <property type="match status" value="1"/>
</dbReference>
<dbReference type="NCBIfam" id="TIGR00090">
    <property type="entry name" value="rsfS_iojap_ybeB"/>
    <property type="match status" value="1"/>
</dbReference>
<dbReference type="KEGG" id="bwa:HLV38_00140"/>
<feature type="region of interest" description="Disordered" evidence="3">
    <location>
        <begin position="165"/>
        <end position="185"/>
    </location>
</feature>
<feature type="region of interest" description="Disordered" evidence="3">
    <location>
        <begin position="1"/>
        <end position="32"/>
    </location>
</feature>
<dbReference type="Pfam" id="PF02410">
    <property type="entry name" value="RsfS"/>
    <property type="match status" value="1"/>
</dbReference>
<evidence type="ECO:0000256" key="3">
    <source>
        <dbReference type="SAM" id="MobiDB-lite"/>
    </source>
</evidence>
<dbReference type="GO" id="GO:0042256">
    <property type="term" value="P:cytosolic ribosome assembly"/>
    <property type="evidence" value="ECO:0007669"/>
    <property type="project" value="UniProtKB-UniRule"/>
</dbReference>
<dbReference type="Gene3D" id="3.30.460.10">
    <property type="entry name" value="Beta Polymerase, domain 2"/>
    <property type="match status" value="1"/>
</dbReference>
<gene>
    <name evidence="2 4" type="primary">rsfS</name>
    <name evidence="4" type="ORF">HLV38_00140</name>
</gene>
<keyword evidence="2" id="KW-0678">Repressor</keyword>